<proteinExistence type="predicted"/>
<dbReference type="EMBL" id="JAHBAY010000009">
    <property type="protein sequence ID" value="MBT0771672.1"/>
    <property type="molecule type" value="Genomic_DNA"/>
</dbReference>
<comment type="caution">
    <text evidence="1">The sequence shown here is derived from an EMBL/GenBank/DDBJ whole genome shotgun (WGS) entry which is preliminary data.</text>
</comment>
<reference evidence="1 2" key="1">
    <citation type="submission" date="2021-05" db="EMBL/GenBank/DDBJ databases">
        <title>Kineosporia and Streptomyces sp. nov. two new marine actinobacteria isolated from Coral.</title>
        <authorList>
            <person name="Buangrab K."/>
            <person name="Sutthacheep M."/>
            <person name="Yeemin T."/>
            <person name="Harunari E."/>
            <person name="Igarashi Y."/>
            <person name="Kanchanasin P."/>
            <person name="Tanasupawat S."/>
            <person name="Phongsopitanun W."/>
        </authorList>
    </citation>
    <scope>NUCLEOTIDE SEQUENCE [LARGE SCALE GENOMIC DNA]</scope>
    <source>
        <strain evidence="1 2">J2-2</strain>
    </source>
</reference>
<evidence type="ECO:0008006" key="3">
    <source>
        <dbReference type="Google" id="ProtNLM"/>
    </source>
</evidence>
<protein>
    <recommendedName>
        <fullName evidence="3">DUF3558 domain-containing protein</fullName>
    </recommendedName>
</protein>
<name>A0ABS5TKP0_9ACTN</name>
<gene>
    <name evidence="1" type="ORF">KIH74_22220</name>
</gene>
<dbReference type="RefSeq" id="WP_214158036.1">
    <property type="nucleotide sequence ID" value="NZ_JAHBAY010000009.1"/>
</dbReference>
<evidence type="ECO:0000313" key="2">
    <source>
        <dbReference type="Proteomes" id="UP001197247"/>
    </source>
</evidence>
<organism evidence="1 2">
    <name type="scientific">Kineosporia corallincola</name>
    <dbReference type="NCBI Taxonomy" id="2835133"/>
    <lineage>
        <taxon>Bacteria</taxon>
        <taxon>Bacillati</taxon>
        <taxon>Actinomycetota</taxon>
        <taxon>Actinomycetes</taxon>
        <taxon>Kineosporiales</taxon>
        <taxon>Kineosporiaceae</taxon>
        <taxon>Kineosporia</taxon>
    </lineage>
</organism>
<accession>A0ABS5TKP0</accession>
<dbReference type="Proteomes" id="UP001197247">
    <property type="component" value="Unassembled WGS sequence"/>
</dbReference>
<keyword evidence="2" id="KW-1185">Reference proteome</keyword>
<evidence type="ECO:0000313" key="1">
    <source>
        <dbReference type="EMBL" id="MBT0771672.1"/>
    </source>
</evidence>
<sequence length="192" mass="18874">MTPKTGQSIVALLGVTALLGLGMLATNLFVDEVPAAGAAGAVAAMVTPGPTGSASGPQLAADSGGPCTLLTAGQVSGVTGGEATPVSSTGAGCHWSVSGSTQLADGTQVRVSTADDVTAEDFDTSAQEQVDQSGARRLKGPGDAAVLTGDGTLEVLSGTTTYRISLTVDGAPQSGQLVTRIERSLLTLCLKS</sequence>